<organism evidence="1 2">
    <name type="scientific">Carpinus fangiana</name>
    <dbReference type="NCBI Taxonomy" id="176857"/>
    <lineage>
        <taxon>Eukaryota</taxon>
        <taxon>Viridiplantae</taxon>
        <taxon>Streptophyta</taxon>
        <taxon>Embryophyta</taxon>
        <taxon>Tracheophyta</taxon>
        <taxon>Spermatophyta</taxon>
        <taxon>Magnoliopsida</taxon>
        <taxon>eudicotyledons</taxon>
        <taxon>Gunneridae</taxon>
        <taxon>Pentapetalae</taxon>
        <taxon>rosids</taxon>
        <taxon>fabids</taxon>
        <taxon>Fagales</taxon>
        <taxon>Betulaceae</taxon>
        <taxon>Carpinus</taxon>
    </lineage>
</organism>
<dbReference type="EMBL" id="CM017321">
    <property type="protein sequence ID" value="KAE7996064.1"/>
    <property type="molecule type" value="Genomic_DNA"/>
</dbReference>
<dbReference type="AlphaFoldDB" id="A0A5N6QCH4"/>
<proteinExistence type="predicted"/>
<protein>
    <submittedName>
        <fullName evidence="1">Uncharacterized protein</fullName>
    </submittedName>
</protein>
<name>A0A5N6QCH4_9ROSI</name>
<evidence type="ECO:0000313" key="1">
    <source>
        <dbReference type="EMBL" id="KAE7996064.1"/>
    </source>
</evidence>
<evidence type="ECO:0000313" key="2">
    <source>
        <dbReference type="Proteomes" id="UP000327013"/>
    </source>
</evidence>
<keyword evidence="2" id="KW-1185">Reference proteome</keyword>
<dbReference type="Proteomes" id="UP000327013">
    <property type="component" value="Chromosome 1"/>
</dbReference>
<sequence>MEEEKDTCKPTLTLGPDEITWGVRRWRTCSLECNADEAYMSDILLQLPALFSEFEFCRTCFSVNWGIRRKRSNPLPKPFKTIQVSSLPIESQYFDLNKPMPSHSCLSRHGFIQIKVSGFNR</sequence>
<dbReference type="OrthoDB" id="10310904at2759"/>
<accession>A0A5N6QCH4</accession>
<reference evidence="1 2" key="1">
    <citation type="submission" date="2019-06" db="EMBL/GenBank/DDBJ databases">
        <title>A chromosomal-level reference genome of Carpinus fangiana (Coryloideae, Betulaceae).</title>
        <authorList>
            <person name="Yang X."/>
            <person name="Wang Z."/>
            <person name="Zhang L."/>
            <person name="Hao G."/>
            <person name="Liu J."/>
            <person name="Yang Y."/>
        </authorList>
    </citation>
    <scope>NUCLEOTIDE SEQUENCE [LARGE SCALE GENOMIC DNA]</scope>
    <source>
        <strain evidence="1">Cfa_2016G</strain>
        <tissue evidence="1">Leaf</tissue>
    </source>
</reference>
<gene>
    <name evidence="1" type="ORF">FH972_000813</name>
</gene>